<dbReference type="Proteomes" id="UP000192660">
    <property type="component" value="Unassembled WGS sequence"/>
</dbReference>
<evidence type="ECO:0000313" key="2">
    <source>
        <dbReference type="EMBL" id="SMC05224.1"/>
    </source>
</evidence>
<dbReference type="STRING" id="28034.BFX07_14290"/>
<evidence type="ECO:0000259" key="1">
    <source>
        <dbReference type="Pfam" id="PF13349"/>
    </source>
</evidence>
<dbReference type="OrthoDB" id="9876798at2"/>
<dbReference type="Pfam" id="PF13349">
    <property type="entry name" value="DUF4097"/>
    <property type="match status" value="1"/>
</dbReference>
<dbReference type="InterPro" id="IPR025164">
    <property type="entry name" value="Toastrack_DUF4097"/>
</dbReference>
<proteinExistence type="predicted"/>
<sequence length="361" mass="38594">MIERLEVSIKRGHIKIRTDPTLQEPLIQSSVPLTQTQHDATLRLESTFRQSLDLEIALPPNVQDVAVNCGLGNTELQDLIIQNGEINVGNGNFHADHIEGHWDINLGHGDLTLGHGRGYFDLNAGLGAIRLHQLAQVTADVNAGLGPVLMEDCQGTFDINAGKGDVNIEALQGQVEVNAGLGKIVLMASRDVECECHAGLGSITLKDGTYRRADLVTGIGKIDVHAKTASLTAKVESRGDINVEIPTDLTCRIEASTDQGRIISHLDLVEVNNPGPARGHRLVGRIGTGSGGVINLHTRKGDISLSQYPAPVETTAEPANSGSDHIDPRAVILEKLQQGVITVEEAAILLDRLEGDQNQAT</sequence>
<evidence type="ECO:0000313" key="3">
    <source>
        <dbReference type="Proteomes" id="UP000192660"/>
    </source>
</evidence>
<accession>A0A1W1WG02</accession>
<dbReference type="AlphaFoldDB" id="A0A1W1WG02"/>
<feature type="domain" description="DUF4097" evidence="1">
    <location>
        <begin position="30"/>
        <end position="203"/>
    </location>
</feature>
<dbReference type="RefSeq" id="WP_084661529.1">
    <property type="nucleotide sequence ID" value="NZ_FWWY01000001.1"/>
</dbReference>
<organism evidence="2 3">
    <name type="scientific">Sulfobacillus thermosulfidooxidans (strain DSM 9293 / VKM B-1269 / AT-1)</name>
    <dbReference type="NCBI Taxonomy" id="929705"/>
    <lineage>
        <taxon>Bacteria</taxon>
        <taxon>Bacillati</taxon>
        <taxon>Bacillota</taxon>
        <taxon>Clostridia</taxon>
        <taxon>Eubacteriales</taxon>
        <taxon>Clostridiales Family XVII. Incertae Sedis</taxon>
        <taxon>Sulfobacillus</taxon>
    </lineage>
</organism>
<reference evidence="3" key="1">
    <citation type="submission" date="2017-04" db="EMBL/GenBank/DDBJ databases">
        <authorList>
            <person name="Varghese N."/>
            <person name="Submissions S."/>
        </authorList>
    </citation>
    <scope>NUCLEOTIDE SEQUENCE [LARGE SCALE GENOMIC DNA]</scope>
    <source>
        <strain evidence="3">DSM 9293</strain>
    </source>
</reference>
<gene>
    <name evidence="2" type="ORF">SAMN00768000_2107</name>
</gene>
<keyword evidence="3" id="KW-1185">Reference proteome</keyword>
<protein>
    <submittedName>
        <fullName evidence="2">Putative adhesin</fullName>
    </submittedName>
</protein>
<name>A0A1W1WG02_SULTA</name>
<dbReference type="EMBL" id="FWWY01000001">
    <property type="protein sequence ID" value="SMC05224.1"/>
    <property type="molecule type" value="Genomic_DNA"/>
</dbReference>